<comment type="caution">
    <text evidence="1">The sequence shown here is derived from an EMBL/GenBank/DDBJ whole genome shotgun (WGS) entry which is preliminary data.</text>
</comment>
<proteinExistence type="predicted"/>
<name>A0ABW0K8K6_9BACL</name>
<dbReference type="EMBL" id="JBHSMJ010000020">
    <property type="protein sequence ID" value="MFC5449615.1"/>
    <property type="molecule type" value="Genomic_DNA"/>
</dbReference>
<keyword evidence="2" id="KW-1185">Reference proteome</keyword>
<dbReference type="Proteomes" id="UP001596044">
    <property type="component" value="Unassembled WGS sequence"/>
</dbReference>
<accession>A0ABW0K8K6</accession>
<evidence type="ECO:0000313" key="1">
    <source>
        <dbReference type="EMBL" id="MFC5449615.1"/>
    </source>
</evidence>
<dbReference type="RefSeq" id="WP_270877545.1">
    <property type="nucleotide sequence ID" value="NZ_JAQFVF010000002.1"/>
</dbReference>
<reference evidence="2" key="1">
    <citation type="journal article" date="2019" name="Int. J. Syst. Evol. Microbiol.">
        <title>The Global Catalogue of Microorganisms (GCM) 10K type strain sequencing project: providing services to taxonomists for standard genome sequencing and annotation.</title>
        <authorList>
            <consortium name="The Broad Institute Genomics Platform"/>
            <consortium name="The Broad Institute Genome Sequencing Center for Infectious Disease"/>
            <person name="Wu L."/>
            <person name="Ma J."/>
        </authorList>
    </citation>
    <scope>NUCLEOTIDE SEQUENCE [LARGE SCALE GENOMIC DNA]</scope>
    <source>
        <strain evidence="2">KACC 11904</strain>
    </source>
</reference>
<protein>
    <recommendedName>
        <fullName evidence="3">DUF2642 domain-containing protein</fullName>
    </recommendedName>
</protein>
<organism evidence="1 2">
    <name type="scientific">Paenibacillus aestuarii</name>
    <dbReference type="NCBI Taxonomy" id="516965"/>
    <lineage>
        <taxon>Bacteria</taxon>
        <taxon>Bacillati</taxon>
        <taxon>Bacillota</taxon>
        <taxon>Bacilli</taxon>
        <taxon>Bacillales</taxon>
        <taxon>Paenibacillaceae</taxon>
        <taxon>Paenibacillus</taxon>
    </lineage>
</organism>
<gene>
    <name evidence="1" type="ORF">ACFPOG_15195</name>
</gene>
<evidence type="ECO:0000313" key="2">
    <source>
        <dbReference type="Proteomes" id="UP001596044"/>
    </source>
</evidence>
<evidence type="ECO:0008006" key="3">
    <source>
        <dbReference type="Google" id="ProtNLM"/>
    </source>
</evidence>
<sequence length="82" mass="9214">MPLEQKAYMWIGKPVGVSLRDGTGVSGVLCGVQGGQIYLIEYLYHTQFATKHYPLYLVQDIHPFPGCHNPFPPVYYPVPTSM</sequence>